<dbReference type="CTD" id="36345893"/>
<reference evidence="1 2" key="1">
    <citation type="journal article" date="2013" name="Nat. Genet.">
        <title>The genome of the hydatid tapeworm Echinococcus granulosus.</title>
        <authorList>
            <person name="Zheng H."/>
            <person name="Zhang W."/>
            <person name="Zhang L."/>
            <person name="Zhang Z."/>
            <person name="Li J."/>
            <person name="Lu G."/>
            <person name="Zhu Y."/>
            <person name="Wang Y."/>
            <person name="Huang Y."/>
            <person name="Liu J."/>
            <person name="Kang H."/>
            <person name="Chen J."/>
            <person name="Wang L."/>
            <person name="Chen A."/>
            <person name="Yu S."/>
            <person name="Gao Z."/>
            <person name="Jin L."/>
            <person name="Gu W."/>
            <person name="Wang Z."/>
            <person name="Zhao L."/>
            <person name="Shi B."/>
            <person name="Wen H."/>
            <person name="Lin R."/>
            <person name="Jones M.K."/>
            <person name="Brejova B."/>
            <person name="Vinar T."/>
            <person name="Zhao G."/>
            <person name="McManus D.P."/>
            <person name="Chen Z."/>
            <person name="Zhou Y."/>
            <person name="Wang S."/>
        </authorList>
    </citation>
    <scope>NUCLEOTIDE SEQUENCE [LARGE SCALE GENOMIC DNA]</scope>
</reference>
<dbReference type="KEGG" id="egl:EGR_10178"/>
<protein>
    <submittedName>
        <fullName evidence="1">Uncharacterized protein</fullName>
    </submittedName>
</protein>
<dbReference type="GeneID" id="36345893"/>
<organism evidence="1 2">
    <name type="scientific">Echinococcus granulosus</name>
    <name type="common">Hydatid tapeworm</name>
    <dbReference type="NCBI Taxonomy" id="6210"/>
    <lineage>
        <taxon>Eukaryota</taxon>
        <taxon>Metazoa</taxon>
        <taxon>Spiralia</taxon>
        <taxon>Lophotrochozoa</taxon>
        <taxon>Platyhelminthes</taxon>
        <taxon>Cestoda</taxon>
        <taxon>Eucestoda</taxon>
        <taxon>Cyclophyllidea</taxon>
        <taxon>Taeniidae</taxon>
        <taxon>Echinococcus</taxon>
        <taxon>Echinococcus granulosus group</taxon>
    </lineage>
</organism>
<keyword evidence="2" id="KW-1185">Reference proteome</keyword>
<dbReference type="EMBL" id="APAU02000196">
    <property type="protein sequence ID" value="EUB54970.1"/>
    <property type="molecule type" value="Genomic_DNA"/>
</dbReference>
<dbReference type="AlphaFoldDB" id="W6U1L0"/>
<name>W6U1L0_ECHGR</name>
<sequence>MASSDVWWMRPVATAATTHTAGVGTDAVAAAAAADDDDDSIMERKGHSQFPPKIRPEYNFSVMLLMKETLKVEGKEEEKELPQFSLYLHLSHSSLSPPPRFVLEWV</sequence>
<dbReference type="Proteomes" id="UP000019149">
    <property type="component" value="Unassembled WGS sequence"/>
</dbReference>
<dbReference type="RefSeq" id="XP_024346166.1">
    <property type="nucleotide sequence ID" value="XM_024499427.1"/>
</dbReference>
<evidence type="ECO:0000313" key="2">
    <source>
        <dbReference type="Proteomes" id="UP000019149"/>
    </source>
</evidence>
<proteinExistence type="predicted"/>
<evidence type="ECO:0000313" key="1">
    <source>
        <dbReference type="EMBL" id="EUB54970.1"/>
    </source>
</evidence>
<accession>W6U1L0</accession>
<gene>
    <name evidence="1" type="ORF">EGR_10178</name>
</gene>
<comment type="caution">
    <text evidence="1">The sequence shown here is derived from an EMBL/GenBank/DDBJ whole genome shotgun (WGS) entry which is preliminary data.</text>
</comment>